<dbReference type="Gene3D" id="3.40.1160.10">
    <property type="entry name" value="Acetylglutamate kinase-like"/>
    <property type="match status" value="1"/>
</dbReference>
<comment type="catalytic activity">
    <reaction evidence="11 12">
        <text>L-aspartate + ATP = 4-phospho-L-aspartate + ADP</text>
        <dbReference type="Rhea" id="RHEA:23776"/>
        <dbReference type="ChEBI" id="CHEBI:29991"/>
        <dbReference type="ChEBI" id="CHEBI:30616"/>
        <dbReference type="ChEBI" id="CHEBI:57535"/>
        <dbReference type="ChEBI" id="CHEBI:456216"/>
        <dbReference type="EC" id="2.7.2.4"/>
    </reaction>
</comment>
<evidence type="ECO:0000256" key="11">
    <source>
        <dbReference type="ARBA" id="ARBA00047872"/>
    </source>
</evidence>
<feature type="domain" description="Aspartate/glutamate/uridylate kinase" evidence="14">
    <location>
        <begin position="3"/>
        <end position="232"/>
    </location>
</feature>
<comment type="similarity">
    <text evidence="4 12">Belongs to the aspartokinase family.</text>
</comment>
<dbReference type="Pfam" id="PF00696">
    <property type="entry name" value="AA_kinase"/>
    <property type="match status" value="1"/>
</dbReference>
<evidence type="ECO:0000256" key="12">
    <source>
        <dbReference type="RuleBase" id="RU003448"/>
    </source>
</evidence>
<evidence type="ECO:0000256" key="13">
    <source>
        <dbReference type="RuleBase" id="RU004249"/>
    </source>
</evidence>
<dbReference type="EMBL" id="CP089984">
    <property type="protein sequence ID" value="WXB10907.1"/>
    <property type="molecule type" value="Genomic_DNA"/>
</dbReference>
<evidence type="ECO:0000256" key="1">
    <source>
        <dbReference type="ARBA" id="ARBA00004766"/>
    </source>
</evidence>
<gene>
    <name evidence="15" type="ORF">LZC94_23840</name>
</gene>
<evidence type="ECO:0000256" key="10">
    <source>
        <dbReference type="ARBA" id="ARBA00023154"/>
    </source>
</evidence>
<dbReference type="SUPFAM" id="SSF53633">
    <property type="entry name" value="Carbamate kinase-like"/>
    <property type="match status" value="1"/>
</dbReference>
<reference evidence="15 16" key="1">
    <citation type="submission" date="2021-12" db="EMBL/GenBank/DDBJ databases">
        <title>Discovery of the Pendulisporaceae a myxobacterial family with distinct sporulation behavior and unique specialized metabolism.</title>
        <authorList>
            <person name="Garcia R."/>
            <person name="Popoff A."/>
            <person name="Bader C.D."/>
            <person name="Loehr J."/>
            <person name="Walesch S."/>
            <person name="Walt C."/>
            <person name="Boldt J."/>
            <person name="Bunk B."/>
            <person name="Haeckl F.J.F.P.J."/>
            <person name="Gunesch A.P."/>
            <person name="Birkelbach J."/>
            <person name="Nuebel U."/>
            <person name="Pietschmann T."/>
            <person name="Bach T."/>
            <person name="Mueller R."/>
        </authorList>
    </citation>
    <scope>NUCLEOTIDE SEQUENCE [LARGE SCALE GENOMIC DNA]</scope>
    <source>
        <strain evidence="15 16">MSr11954</strain>
    </source>
</reference>
<dbReference type="InterPro" id="IPR036393">
    <property type="entry name" value="AceGlu_kinase-like_sf"/>
</dbReference>
<keyword evidence="8 12" id="KW-0418">Kinase</keyword>
<keyword evidence="6 12" id="KW-0808">Transferase</keyword>
<dbReference type="InterPro" id="IPR018042">
    <property type="entry name" value="Aspartate_kinase_CS"/>
</dbReference>
<keyword evidence="7" id="KW-0547">Nucleotide-binding</keyword>
<dbReference type="GO" id="GO:0016301">
    <property type="term" value="F:kinase activity"/>
    <property type="evidence" value="ECO:0007669"/>
    <property type="project" value="UniProtKB-KW"/>
</dbReference>
<dbReference type="PIRSF" id="PIRSF000726">
    <property type="entry name" value="Asp_kin"/>
    <property type="match status" value="1"/>
</dbReference>
<evidence type="ECO:0000256" key="9">
    <source>
        <dbReference type="ARBA" id="ARBA00022840"/>
    </source>
</evidence>
<dbReference type="EC" id="2.7.2.4" evidence="12"/>
<keyword evidence="10" id="KW-0457">Lysine biosynthesis</keyword>
<evidence type="ECO:0000259" key="14">
    <source>
        <dbReference type="Pfam" id="PF00696"/>
    </source>
</evidence>
<dbReference type="InterPro" id="IPR001341">
    <property type="entry name" value="Asp_kinase"/>
</dbReference>
<comment type="pathway">
    <text evidence="3 13">Amino-acid biosynthesis; L-threonine biosynthesis; L-threonine from L-aspartate: step 1/5.</text>
</comment>
<dbReference type="PANTHER" id="PTHR21499:SF3">
    <property type="entry name" value="ASPARTOKINASE"/>
    <property type="match status" value="1"/>
</dbReference>
<evidence type="ECO:0000313" key="16">
    <source>
        <dbReference type="Proteomes" id="UP001370348"/>
    </source>
</evidence>
<proteinExistence type="inferred from homology"/>
<keyword evidence="5 13" id="KW-0028">Amino-acid biosynthesis</keyword>
<evidence type="ECO:0000256" key="2">
    <source>
        <dbReference type="ARBA" id="ARBA00004986"/>
    </source>
</evidence>
<dbReference type="RefSeq" id="WP_394820524.1">
    <property type="nucleotide sequence ID" value="NZ_CP089984.1"/>
</dbReference>
<evidence type="ECO:0000256" key="7">
    <source>
        <dbReference type="ARBA" id="ARBA00022741"/>
    </source>
</evidence>
<dbReference type="NCBIfam" id="TIGR00657">
    <property type="entry name" value="asp_kinases"/>
    <property type="match status" value="1"/>
</dbReference>
<dbReference type="InterPro" id="IPR005260">
    <property type="entry name" value="Asp_kin_monofn"/>
</dbReference>
<evidence type="ECO:0000256" key="6">
    <source>
        <dbReference type="ARBA" id="ARBA00022679"/>
    </source>
</evidence>
<dbReference type="Proteomes" id="UP001370348">
    <property type="component" value="Chromosome"/>
</dbReference>
<evidence type="ECO:0000256" key="5">
    <source>
        <dbReference type="ARBA" id="ARBA00022605"/>
    </source>
</evidence>
<keyword evidence="16" id="KW-1185">Reference proteome</keyword>
<dbReference type="PANTHER" id="PTHR21499">
    <property type="entry name" value="ASPARTATE KINASE"/>
    <property type="match status" value="1"/>
</dbReference>
<dbReference type="CDD" id="cd04246">
    <property type="entry name" value="AAK_AK-DapG-like"/>
    <property type="match status" value="1"/>
</dbReference>
<accession>A0ABZ2LJI9</accession>
<keyword evidence="9" id="KW-0067">ATP-binding</keyword>
<name>A0ABZ2LJI9_9BACT</name>
<sequence>MAIIVQKYGGSSVADVVKIGQVADKIVAAKSAGHDVVVVVSAMGKTTDELLALARTVRPPEDVLFDPPRRELDMLVSTGERVSMALLSIAIHARGFDAVSFTGSQSGIMTNDRHFDARIIEVRPHRIEDELARGRIVIVAGYQGMSYKREITTLGRGGSDTTAVALAAALGAESCEIYSDVDGVYSADPRVVTDPKHLGEVDLATLQQMAESGAKVLNAQAVEWARRAKIAIYARRTADYHSWTHARAGLRLRPEDPREQGAGVGVRETVAHEEAITRVRAVVGLDRVVIARSGESLRHVVDLLGKMQLPLLDMSWSHAGASAIVPLLNVPDWDRARKKLVAAGVDIDAGYALVSIVGAELGAAALPRFLDALDAVKTVPKTLSAGPLHISAAIPGAALAPAQRALHAAFVDLDG</sequence>
<evidence type="ECO:0000313" key="15">
    <source>
        <dbReference type="EMBL" id="WXB10907.1"/>
    </source>
</evidence>
<evidence type="ECO:0000256" key="8">
    <source>
        <dbReference type="ARBA" id="ARBA00022777"/>
    </source>
</evidence>
<comment type="pathway">
    <text evidence="2 13">Amino-acid biosynthesis; L-methionine biosynthesis via de novo pathway; L-homoserine from L-aspartate: step 1/3.</text>
</comment>
<evidence type="ECO:0000256" key="3">
    <source>
        <dbReference type="ARBA" id="ARBA00005139"/>
    </source>
</evidence>
<evidence type="ECO:0000256" key="4">
    <source>
        <dbReference type="ARBA" id="ARBA00010122"/>
    </source>
</evidence>
<protein>
    <recommendedName>
        <fullName evidence="12">Aspartokinase</fullName>
        <ecNumber evidence="12">2.7.2.4</ecNumber>
    </recommendedName>
</protein>
<organism evidence="15 16">
    <name type="scientific">Pendulispora albinea</name>
    <dbReference type="NCBI Taxonomy" id="2741071"/>
    <lineage>
        <taxon>Bacteria</taxon>
        <taxon>Pseudomonadati</taxon>
        <taxon>Myxococcota</taxon>
        <taxon>Myxococcia</taxon>
        <taxon>Myxococcales</taxon>
        <taxon>Sorangiineae</taxon>
        <taxon>Pendulisporaceae</taxon>
        <taxon>Pendulispora</taxon>
    </lineage>
</organism>
<comment type="pathway">
    <text evidence="1 13">Amino-acid biosynthesis; L-lysine biosynthesis via DAP pathway; (S)-tetrahydrodipicolinate from L-aspartate: step 1/4.</text>
</comment>
<dbReference type="InterPro" id="IPR001048">
    <property type="entry name" value="Asp/Glu/Uridylate_kinase"/>
</dbReference>
<dbReference type="PROSITE" id="PS00324">
    <property type="entry name" value="ASPARTOKINASE"/>
    <property type="match status" value="1"/>
</dbReference>